<evidence type="ECO:0000256" key="1">
    <source>
        <dbReference type="ARBA" id="ARBA00001961"/>
    </source>
</evidence>
<evidence type="ECO:0000256" key="3">
    <source>
        <dbReference type="ARBA" id="ARBA00022723"/>
    </source>
</evidence>
<keyword evidence="11" id="KW-1185">Reference proteome</keyword>
<dbReference type="Gramene" id="ABO94446">
    <property type="protein sequence ID" value="ABO94446"/>
    <property type="gene ID" value="OSTLU_119509"/>
</dbReference>
<dbReference type="Gene3D" id="2.60.120.620">
    <property type="entry name" value="q2cbj1_9rhob like domain"/>
    <property type="match status" value="1"/>
</dbReference>
<dbReference type="InterPro" id="IPR005123">
    <property type="entry name" value="Oxoglu/Fe-dep_dioxygenase_dom"/>
</dbReference>
<name>A4RT11_OSTLU</name>
<dbReference type="Proteomes" id="UP000001568">
    <property type="component" value="Chromosome 2"/>
</dbReference>
<dbReference type="GO" id="GO:0031418">
    <property type="term" value="F:L-ascorbic acid binding"/>
    <property type="evidence" value="ECO:0007669"/>
    <property type="project" value="UniProtKB-KW"/>
</dbReference>
<reference evidence="10 11" key="1">
    <citation type="journal article" date="2007" name="Proc. Natl. Acad. Sci. U.S.A.">
        <title>The tiny eukaryote Ostreococcus provides genomic insights into the paradox of plankton speciation.</title>
        <authorList>
            <person name="Palenik B."/>
            <person name="Grimwood J."/>
            <person name="Aerts A."/>
            <person name="Rouze P."/>
            <person name="Salamov A."/>
            <person name="Putnam N."/>
            <person name="Dupont C."/>
            <person name="Jorgensen R."/>
            <person name="Derelle E."/>
            <person name="Rombauts S."/>
            <person name="Zhou K."/>
            <person name="Otillar R."/>
            <person name="Merchant S.S."/>
            <person name="Podell S."/>
            <person name="Gaasterland T."/>
            <person name="Napoli C."/>
            <person name="Gendler K."/>
            <person name="Manuell A."/>
            <person name="Tai V."/>
            <person name="Vallon O."/>
            <person name="Piganeau G."/>
            <person name="Jancek S."/>
            <person name="Heijde M."/>
            <person name="Jabbari K."/>
            <person name="Bowler C."/>
            <person name="Lohr M."/>
            <person name="Robbens S."/>
            <person name="Werner G."/>
            <person name="Dubchak I."/>
            <person name="Pazour G.J."/>
            <person name="Ren Q."/>
            <person name="Paulsen I."/>
            <person name="Delwiche C."/>
            <person name="Schmutz J."/>
            <person name="Rokhsar D."/>
            <person name="Van de Peer Y."/>
            <person name="Moreau H."/>
            <person name="Grigoriev I.V."/>
        </authorList>
    </citation>
    <scope>NUCLEOTIDE SEQUENCE [LARGE SCALE GENOMIC DNA]</scope>
    <source>
        <strain evidence="10 11">CCE9901</strain>
    </source>
</reference>
<organism evidence="10 11">
    <name type="scientific">Ostreococcus lucimarinus (strain CCE9901)</name>
    <dbReference type="NCBI Taxonomy" id="436017"/>
    <lineage>
        <taxon>Eukaryota</taxon>
        <taxon>Viridiplantae</taxon>
        <taxon>Chlorophyta</taxon>
        <taxon>Mamiellophyceae</taxon>
        <taxon>Mamiellales</taxon>
        <taxon>Bathycoccaceae</taxon>
        <taxon>Ostreococcus</taxon>
    </lineage>
</organism>
<dbReference type="HOGENOM" id="CLU_017005_0_0_1"/>
<dbReference type="PROSITE" id="PS51471">
    <property type="entry name" value="FE2OG_OXY"/>
    <property type="match status" value="1"/>
</dbReference>
<evidence type="ECO:0000256" key="8">
    <source>
        <dbReference type="ARBA" id="ARBA00047444"/>
    </source>
</evidence>
<dbReference type="Pfam" id="PF10637">
    <property type="entry name" value="Ofd1_CTDD"/>
    <property type="match status" value="1"/>
</dbReference>
<evidence type="ECO:0000256" key="4">
    <source>
        <dbReference type="ARBA" id="ARBA00022896"/>
    </source>
</evidence>
<dbReference type="GeneID" id="5000410"/>
<dbReference type="EMBL" id="CP000582">
    <property type="protein sequence ID" value="ABO94446.1"/>
    <property type="molecule type" value="Genomic_DNA"/>
</dbReference>
<dbReference type="KEGG" id="olu:OSTLU_119509"/>
<comment type="catalytic activity">
    <reaction evidence="8">
        <text>[ribosomal protein uS12]-L-proline + 2-oxoglutarate + O2 = [ribosomal protein uS12]-(3S)-3-hydroxy-L-proline + succinate + CO2</text>
        <dbReference type="Rhea" id="RHEA:54156"/>
        <dbReference type="Rhea" id="RHEA-COMP:13816"/>
        <dbReference type="Rhea" id="RHEA-COMP:13818"/>
        <dbReference type="ChEBI" id="CHEBI:15379"/>
        <dbReference type="ChEBI" id="CHEBI:16526"/>
        <dbReference type="ChEBI" id="CHEBI:16810"/>
        <dbReference type="ChEBI" id="CHEBI:30031"/>
        <dbReference type="ChEBI" id="CHEBI:50342"/>
        <dbReference type="ChEBI" id="CHEBI:85428"/>
    </reaction>
</comment>
<keyword evidence="3" id="KW-0479">Metal-binding</keyword>
<keyword evidence="6" id="KW-0560">Oxidoreductase</keyword>
<comment type="similarity">
    <text evidence="2">Belongs to the TPA1 family.</text>
</comment>
<dbReference type="GO" id="GO:0005506">
    <property type="term" value="F:iron ion binding"/>
    <property type="evidence" value="ECO:0007669"/>
    <property type="project" value="InterPro"/>
</dbReference>
<sequence>MHDDICSRSFLEFSSRITSPIVNAVPYPHVNIHNVFNDRFLRECLAELKDQLTANFKETDLFKVYQTTDLANLQDCVPRARVTVPHLFRLRQYLYSEAFRDFIVQATGCGSLDGAVDCSCNIYTAGCHLLCHDDVIGTRRISYIIYLSEPDEVWTGTDGGQLELYPIGPDGKNPTDSPVVSMMPEWNSMVLFEVLPGHSFHAVREVSSITKTRVSISGWFHAKQIKQAEKRYGAPSTLQQLQAAGDIYYPPYTSVSIAARSSRQIAEHELSSFLHKWVKPEYLIHENIIRIREHFQNEGSIQLHDFLLPSIADSLREKLKREDSRNRRKCGQYDYACGHGWSVKGPPHIRRYLSYQPDSARTNRNDVGDRLEEVLINVTSTVGFQNWLSAVTGFHCTHAFSEIRRFRAGLDYTLAHSDIFKDSQIDVDLCFTSGPSQWLSGDLGGYQCFTSTEATDGAADVYSGDIAENESLRSIAPTFNSLTLVKVDKGITNFVKFISTHAKGSRWDITSRFVVAKST</sequence>
<dbReference type="OrthoDB" id="430522at2759"/>
<dbReference type="InterPro" id="IPR039558">
    <property type="entry name" value="TPA1/OFD1_N"/>
</dbReference>
<evidence type="ECO:0000313" key="11">
    <source>
        <dbReference type="Proteomes" id="UP000001568"/>
    </source>
</evidence>
<dbReference type="InterPro" id="IPR019601">
    <property type="entry name" value="Oxoglutarate/Fe-dep_Oase_C"/>
</dbReference>
<dbReference type="OMA" id="GWYHIPQ"/>
<keyword evidence="4" id="KW-0847">Vitamin C</keyword>
<evidence type="ECO:0000256" key="5">
    <source>
        <dbReference type="ARBA" id="ARBA00022964"/>
    </source>
</evidence>
<evidence type="ECO:0000256" key="6">
    <source>
        <dbReference type="ARBA" id="ARBA00023002"/>
    </source>
</evidence>
<dbReference type="GO" id="GO:0031543">
    <property type="term" value="F:peptidyl-proline dioxygenase activity"/>
    <property type="evidence" value="ECO:0007669"/>
    <property type="project" value="UniProtKB-ARBA"/>
</dbReference>
<dbReference type="InterPro" id="IPR051842">
    <property type="entry name" value="uS12_prolyl_hydroxylase"/>
</dbReference>
<dbReference type="eggNOG" id="KOG3844">
    <property type="taxonomic scope" value="Eukaryota"/>
</dbReference>
<dbReference type="InterPro" id="IPR006620">
    <property type="entry name" value="Pro_4_hyd_alph"/>
</dbReference>
<dbReference type="PANTHER" id="PTHR12117">
    <property type="entry name" value="HISTONE ACETYLTRANSFERASE COMPLEX"/>
    <property type="match status" value="1"/>
</dbReference>
<dbReference type="InterPro" id="IPR043044">
    <property type="entry name" value="TPA1/Ofd1_C"/>
</dbReference>
<gene>
    <name evidence="10" type="primary">Ogd</name>
    <name evidence="10" type="ORF">OSTLU_119509</name>
</gene>
<evidence type="ECO:0000256" key="7">
    <source>
        <dbReference type="ARBA" id="ARBA00023004"/>
    </source>
</evidence>
<evidence type="ECO:0000313" key="10">
    <source>
        <dbReference type="EMBL" id="ABO94446.1"/>
    </source>
</evidence>
<accession>A4RT11</accession>
<dbReference type="RefSeq" id="XP_001416153.1">
    <property type="nucleotide sequence ID" value="XM_001416116.1"/>
</dbReference>
<proteinExistence type="inferred from homology"/>
<dbReference type="Pfam" id="PF13661">
    <property type="entry name" value="2OG-FeII_Oxy_4"/>
    <property type="match status" value="1"/>
</dbReference>
<dbReference type="STRING" id="436017.A4RT11"/>
<evidence type="ECO:0000256" key="2">
    <source>
        <dbReference type="ARBA" id="ARBA00007443"/>
    </source>
</evidence>
<evidence type="ECO:0000259" key="9">
    <source>
        <dbReference type="PROSITE" id="PS51471"/>
    </source>
</evidence>
<dbReference type="Gene3D" id="3.60.130.20">
    <property type="entry name" value="Oxoglutarate/iron-dependent oxygenase, C-terminal degradation domain"/>
    <property type="match status" value="1"/>
</dbReference>
<feature type="domain" description="Fe2OG dioxygenase" evidence="9">
    <location>
        <begin position="114"/>
        <end position="222"/>
    </location>
</feature>
<keyword evidence="5" id="KW-0223">Dioxygenase</keyword>
<protein>
    <recommendedName>
        <fullName evidence="9">Fe2OG dioxygenase domain-containing protein</fullName>
    </recommendedName>
</protein>
<dbReference type="PANTHER" id="PTHR12117:SF0">
    <property type="entry name" value="PROLYL 3-HYDROXYLASE OGFOD1"/>
    <property type="match status" value="1"/>
</dbReference>
<dbReference type="SMART" id="SM00702">
    <property type="entry name" value="P4Hc"/>
    <property type="match status" value="1"/>
</dbReference>
<comment type="cofactor">
    <cofactor evidence="1">
        <name>L-ascorbate</name>
        <dbReference type="ChEBI" id="CHEBI:38290"/>
    </cofactor>
</comment>
<keyword evidence="7" id="KW-0408">Iron</keyword>
<dbReference type="AlphaFoldDB" id="A4RT11"/>